<gene>
    <name evidence="1" type="ORF">SAMN04490357_1027</name>
</gene>
<name>A0A1H4P9T4_9ACTN</name>
<reference evidence="1 2" key="1">
    <citation type="submission" date="2016-10" db="EMBL/GenBank/DDBJ databases">
        <authorList>
            <person name="de Groot N.N."/>
        </authorList>
    </citation>
    <scope>NUCLEOTIDE SEQUENCE [LARGE SCALE GENOMIC DNA]</scope>
    <source>
        <strain evidence="1 2">DSM 40306</strain>
    </source>
</reference>
<dbReference type="STRING" id="67331.SAMN04490357_1027"/>
<dbReference type="AlphaFoldDB" id="A0A1H4P9T4"/>
<dbReference type="EMBL" id="FNTD01000004">
    <property type="protein sequence ID" value="SEC03994.1"/>
    <property type="molecule type" value="Genomic_DNA"/>
</dbReference>
<dbReference type="GeneID" id="95510267"/>
<dbReference type="RefSeq" id="WP_074990960.1">
    <property type="nucleotide sequence ID" value="NZ_FNTD01000004.1"/>
</dbReference>
<proteinExistence type="predicted"/>
<organism evidence="1 2">
    <name type="scientific">Streptomyces misionensis</name>
    <dbReference type="NCBI Taxonomy" id="67331"/>
    <lineage>
        <taxon>Bacteria</taxon>
        <taxon>Bacillati</taxon>
        <taxon>Actinomycetota</taxon>
        <taxon>Actinomycetes</taxon>
        <taxon>Kitasatosporales</taxon>
        <taxon>Streptomycetaceae</taxon>
        <taxon>Streptomyces</taxon>
    </lineage>
</organism>
<sequence>MNAATRTARRTLRDRTRTHRANAKIRRHGVATLTTHCIATGLGVKEARSVAGSLRKNTEKAGVTGTPGISYAKNVKARTCTRYTPAEVARIAVIYRPRKPAYRTAAARLALAA</sequence>
<evidence type="ECO:0000313" key="1">
    <source>
        <dbReference type="EMBL" id="SEC03994.1"/>
    </source>
</evidence>
<evidence type="ECO:0000313" key="2">
    <source>
        <dbReference type="Proteomes" id="UP000182375"/>
    </source>
</evidence>
<dbReference type="Proteomes" id="UP000182375">
    <property type="component" value="Unassembled WGS sequence"/>
</dbReference>
<accession>A0A1H4P9T4</accession>
<protein>
    <submittedName>
        <fullName evidence="1">Uncharacterized protein</fullName>
    </submittedName>
</protein>